<organism evidence="2 3">
    <name type="scientific">Variibacter gotjawalensis</name>
    <dbReference type="NCBI Taxonomy" id="1333996"/>
    <lineage>
        <taxon>Bacteria</taxon>
        <taxon>Pseudomonadati</taxon>
        <taxon>Pseudomonadota</taxon>
        <taxon>Alphaproteobacteria</taxon>
        <taxon>Hyphomicrobiales</taxon>
        <taxon>Nitrobacteraceae</taxon>
        <taxon>Variibacter</taxon>
    </lineage>
</organism>
<dbReference type="InterPro" id="IPR014748">
    <property type="entry name" value="Enoyl-CoA_hydra_C"/>
</dbReference>
<accession>A0A0S3PRE7</accession>
<sequence length="263" mass="27966">MSDYSTLELTIDGGIARLVLNQPERGNPVDATSSRELKEVAITLSENDNVRVVLLTARGRAFSVGGDIKTFAKDRAALSTIVKAWTADFHSAIVRLMRMRAPVIAAVHGAVGGGSVSFVAACDLVYAARNVKFGSGFAQIGFSPDSGSTVTLTQRMGLSRAKRFLMLSEVLSAEEAAKAGLVDVVTDEAALMQDAEAAAQVLAKAAPLAIGGIKQLMLRTRVQGVEAQMEDEAQTLAGIARSDDAWEGINAFLQRRKPEFRGK</sequence>
<dbReference type="AlphaFoldDB" id="A0A0S3PRE7"/>
<comment type="similarity">
    <text evidence="1">Belongs to the enoyl-CoA hydratase/isomerase family.</text>
</comment>
<evidence type="ECO:0000313" key="2">
    <source>
        <dbReference type="EMBL" id="BAT58546.1"/>
    </source>
</evidence>
<dbReference type="InterPro" id="IPR001753">
    <property type="entry name" value="Enoyl-CoA_hydra/iso"/>
</dbReference>
<dbReference type="InterPro" id="IPR051683">
    <property type="entry name" value="Enoyl-CoA_Hydratase/Isomerase"/>
</dbReference>
<dbReference type="Gene3D" id="1.10.12.10">
    <property type="entry name" value="Lyase 2-enoyl-coa Hydratase, Chain A, domain 2"/>
    <property type="match status" value="1"/>
</dbReference>
<protein>
    <submittedName>
        <fullName evidence="2">1,2-epoxyphenylacetyl-CoA isomerase</fullName>
        <ecNumber evidence="2">5.3.3.18</ecNumber>
    </submittedName>
</protein>
<dbReference type="Pfam" id="PF00378">
    <property type="entry name" value="ECH_1"/>
    <property type="match status" value="1"/>
</dbReference>
<keyword evidence="3" id="KW-1185">Reference proteome</keyword>
<dbReference type="KEGG" id="vgo:GJW-30_1_01072"/>
<dbReference type="PANTHER" id="PTHR42964:SF1">
    <property type="entry name" value="POLYKETIDE BIOSYNTHESIS ENOYL-COA HYDRATASE PKSH-RELATED"/>
    <property type="match status" value="1"/>
</dbReference>
<gene>
    <name evidence="2" type="primary">paaG_2</name>
    <name evidence="2" type="ORF">GJW-30_1_01072</name>
</gene>
<dbReference type="OrthoDB" id="9781757at2"/>
<dbReference type="GO" id="GO:0016853">
    <property type="term" value="F:isomerase activity"/>
    <property type="evidence" value="ECO:0007669"/>
    <property type="project" value="UniProtKB-KW"/>
</dbReference>
<dbReference type="EC" id="5.3.3.18" evidence="2"/>
<keyword evidence="2" id="KW-0413">Isomerase</keyword>
<dbReference type="PANTHER" id="PTHR42964">
    <property type="entry name" value="ENOYL-COA HYDRATASE"/>
    <property type="match status" value="1"/>
</dbReference>
<reference evidence="2 3" key="1">
    <citation type="submission" date="2015-08" db="EMBL/GenBank/DDBJ databases">
        <title>Investigation of the bacterial diversity of lava forest soil.</title>
        <authorList>
            <person name="Lee J.S."/>
        </authorList>
    </citation>
    <scope>NUCLEOTIDE SEQUENCE [LARGE SCALE GENOMIC DNA]</scope>
    <source>
        <strain evidence="2 3">GJW-30</strain>
    </source>
</reference>
<dbReference type="CDD" id="cd06558">
    <property type="entry name" value="crotonase-like"/>
    <property type="match status" value="1"/>
</dbReference>
<evidence type="ECO:0000313" key="3">
    <source>
        <dbReference type="Proteomes" id="UP000236884"/>
    </source>
</evidence>
<dbReference type="Proteomes" id="UP000236884">
    <property type="component" value="Chromosome"/>
</dbReference>
<dbReference type="SUPFAM" id="SSF52096">
    <property type="entry name" value="ClpP/crotonase"/>
    <property type="match status" value="1"/>
</dbReference>
<name>A0A0S3PRE7_9BRAD</name>
<evidence type="ECO:0000256" key="1">
    <source>
        <dbReference type="ARBA" id="ARBA00005254"/>
    </source>
</evidence>
<dbReference type="RefSeq" id="WP_096352634.1">
    <property type="nucleotide sequence ID" value="NZ_AP014946.1"/>
</dbReference>
<dbReference type="EMBL" id="AP014946">
    <property type="protein sequence ID" value="BAT58546.1"/>
    <property type="molecule type" value="Genomic_DNA"/>
</dbReference>
<dbReference type="Gene3D" id="3.90.226.10">
    <property type="entry name" value="2-enoyl-CoA Hydratase, Chain A, domain 1"/>
    <property type="match status" value="1"/>
</dbReference>
<dbReference type="InterPro" id="IPR029045">
    <property type="entry name" value="ClpP/crotonase-like_dom_sf"/>
</dbReference>
<proteinExistence type="inferred from homology"/>